<dbReference type="Pfam" id="PF00528">
    <property type="entry name" value="BPD_transp_1"/>
    <property type="match status" value="1"/>
</dbReference>
<evidence type="ECO:0000256" key="7">
    <source>
        <dbReference type="RuleBase" id="RU363032"/>
    </source>
</evidence>
<dbReference type="AlphaFoldDB" id="A0A7C3WFV5"/>
<feature type="transmembrane region" description="Helical" evidence="7">
    <location>
        <begin position="233"/>
        <end position="257"/>
    </location>
</feature>
<dbReference type="CDD" id="cd06261">
    <property type="entry name" value="TM_PBP2"/>
    <property type="match status" value="1"/>
</dbReference>
<protein>
    <submittedName>
        <fullName evidence="9">ABC transporter permease</fullName>
    </submittedName>
</protein>
<keyword evidence="4 7" id="KW-0812">Transmembrane</keyword>
<evidence type="ECO:0000313" key="9">
    <source>
        <dbReference type="EMBL" id="HGG91597.1"/>
    </source>
</evidence>
<comment type="similarity">
    <text evidence="7">Belongs to the binding-protein-dependent transport system permease family.</text>
</comment>
<evidence type="ECO:0000259" key="8">
    <source>
        <dbReference type="PROSITE" id="PS50928"/>
    </source>
</evidence>
<keyword evidence="5 7" id="KW-1133">Transmembrane helix</keyword>
<dbReference type="PANTHER" id="PTHR30151:SF0">
    <property type="entry name" value="ABC TRANSPORTER PERMEASE PROTEIN MJ0413-RELATED"/>
    <property type="match status" value="1"/>
</dbReference>
<feature type="transmembrane region" description="Helical" evidence="7">
    <location>
        <begin position="81"/>
        <end position="101"/>
    </location>
</feature>
<dbReference type="Gene3D" id="1.10.3720.10">
    <property type="entry name" value="MetI-like"/>
    <property type="match status" value="1"/>
</dbReference>
<evidence type="ECO:0000256" key="6">
    <source>
        <dbReference type="ARBA" id="ARBA00023136"/>
    </source>
</evidence>
<evidence type="ECO:0000256" key="2">
    <source>
        <dbReference type="ARBA" id="ARBA00022448"/>
    </source>
</evidence>
<gene>
    <name evidence="9" type="ORF">ENR59_01415</name>
</gene>
<keyword evidence="2 7" id="KW-0813">Transport</keyword>
<feature type="domain" description="ABC transmembrane type-1" evidence="8">
    <location>
        <begin position="74"/>
        <end position="254"/>
    </location>
</feature>
<dbReference type="SUPFAM" id="SSF161098">
    <property type="entry name" value="MetI-like"/>
    <property type="match status" value="1"/>
</dbReference>
<comment type="caution">
    <text evidence="9">The sequence shown here is derived from an EMBL/GenBank/DDBJ whole genome shotgun (WGS) entry which is preliminary data.</text>
</comment>
<evidence type="ECO:0000256" key="5">
    <source>
        <dbReference type="ARBA" id="ARBA00022989"/>
    </source>
</evidence>
<sequence>MARSSSQQINWKKVSKNVLSPTTGRGIASIIIFTVLWELCSRTGVPIIGNVPPPSAVLAALGKQLVSREYWMSWWDSGVRILTGFLIAQVLGIPLGLLLGVNRTCRELIYPIFEIMRPIPPLAWVPAAVIFWPTTELSMMFVTFLGAFFTVVLNIVGGARSIDLRYVRAAHSLGSTRSDIFWRVMLPATLPSIVVGMTVGMGITWAVVVAAEMIASRSGLGFLTWRAYVAGEYPLIIIGMMSIGIAGYLSSALIRAIGSRLTPWLRGY</sequence>
<dbReference type="EMBL" id="DSRP01000100">
    <property type="protein sequence ID" value="HGG91597.1"/>
    <property type="molecule type" value="Genomic_DNA"/>
</dbReference>
<organism evidence="9">
    <name type="scientific">Fundidesulfovibrio putealis</name>
    <dbReference type="NCBI Taxonomy" id="270496"/>
    <lineage>
        <taxon>Bacteria</taxon>
        <taxon>Pseudomonadati</taxon>
        <taxon>Thermodesulfobacteriota</taxon>
        <taxon>Desulfovibrionia</taxon>
        <taxon>Desulfovibrionales</taxon>
        <taxon>Desulfovibrionaceae</taxon>
        <taxon>Fundidesulfovibrio</taxon>
    </lineage>
</organism>
<dbReference type="PANTHER" id="PTHR30151">
    <property type="entry name" value="ALKANE SULFONATE ABC TRANSPORTER-RELATED, MEMBRANE SUBUNIT"/>
    <property type="match status" value="1"/>
</dbReference>
<feature type="transmembrane region" description="Helical" evidence="7">
    <location>
        <begin position="138"/>
        <end position="159"/>
    </location>
</feature>
<evidence type="ECO:0000256" key="3">
    <source>
        <dbReference type="ARBA" id="ARBA00022475"/>
    </source>
</evidence>
<feature type="transmembrane region" description="Helical" evidence="7">
    <location>
        <begin position="180"/>
        <end position="213"/>
    </location>
</feature>
<dbReference type="PROSITE" id="PS50928">
    <property type="entry name" value="ABC_TM1"/>
    <property type="match status" value="1"/>
</dbReference>
<accession>A0A7C3WFV5</accession>
<dbReference type="InterPro" id="IPR035906">
    <property type="entry name" value="MetI-like_sf"/>
</dbReference>
<evidence type="ECO:0000256" key="1">
    <source>
        <dbReference type="ARBA" id="ARBA00004651"/>
    </source>
</evidence>
<dbReference type="GO" id="GO:0055085">
    <property type="term" value="P:transmembrane transport"/>
    <property type="evidence" value="ECO:0007669"/>
    <property type="project" value="InterPro"/>
</dbReference>
<keyword evidence="3" id="KW-1003">Cell membrane</keyword>
<proteinExistence type="inferred from homology"/>
<feature type="transmembrane region" description="Helical" evidence="7">
    <location>
        <begin position="108"/>
        <end position="132"/>
    </location>
</feature>
<name>A0A7C3WFV5_9BACT</name>
<dbReference type="InterPro" id="IPR000515">
    <property type="entry name" value="MetI-like"/>
</dbReference>
<dbReference type="GO" id="GO:0005886">
    <property type="term" value="C:plasma membrane"/>
    <property type="evidence" value="ECO:0007669"/>
    <property type="project" value="UniProtKB-SubCell"/>
</dbReference>
<keyword evidence="6 7" id="KW-0472">Membrane</keyword>
<evidence type="ECO:0000256" key="4">
    <source>
        <dbReference type="ARBA" id="ARBA00022692"/>
    </source>
</evidence>
<comment type="subcellular location">
    <subcellularLocation>
        <location evidence="1 7">Cell membrane</location>
        <topology evidence="1 7">Multi-pass membrane protein</topology>
    </subcellularLocation>
</comment>
<reference evidence="9" key="1">
    <citation type="journal article" date="2020" name="mSystems">
        <title>Genome- and Community-Level Interaction Insights into Carbon Utilization and Element Cycling Functions of Hydrothermarchaeota in Hydrothermal Sediment.</title>
        <authorList>
            <person name="Zhou Z."/>
            <person name="Liu Y."/>
            <person name="Xu W."/>
            <person name="Pan J."/>
            <person name="Luo Z.H."/>
            <person name="Li M."/>
        </authorList>
    </citation>
    <scope>NUCLEOTIDE SEQUENCE [LARGE SCALE GENOMIC DNA]</scope>
    <source>
        <strain evidence="9">SpSt-413</strain>
    </source>
</reference>